<sequence>MNDNRLVSMANQIADFFQSYPESEAIEGIAVHIEKFWDPRMRRGIYAHLNAGGADLKPLTRKALQKLAAKQPDLAKSA</sequence>
<dbReference type="EMBL" id="JAXCLX010000001">
    <property type="protein sequence ID" value="MDY0872203.1"/>
    <property type="molecule type" value="Genomic_DNA"/>
</dbReference>
<proteinExistence type="predicted"/>
<protein>
    <submittedName>
        <fullName evidence="1">Formate dehydrogenase subunit delta</fullName>
    </submittedName>
</protein>
<keyword evidence="2" id="KW-1185">Reference proteome</keyword>
<name>A0ABU5DY99_9PROT</name>
<dbReference type="Pfam" id="PF11390">
    <property type="entry name" value="FdsD"/>
    <property type="match status" value="1"/>
</dbReference>
<evidence type="ECO:0000313" key="2">
    <source>
        <dbReference type="Proteomes" id="UP001271769"/>
    </source>
</evidence>
<gene>
    <name evidence="1" type="ORF">SMD31_09725</name>
</gene>
<evidence type="ECO:0000313" key="1">
    <source>
        <dbReference type="EMBL" id="MDY0872203.1"/>
    </source>
</evidence>
<dbReference type="Proteomes" id="UP001271769">
    <property type="component" value="Unassembled WGS sequence"/>
</dbReference>
<comment type="caution">
    <text evidence="1">The sequence shown here is derived from an EMBL/GenBank/DDBJ whole genome shotgun (WGS) entry which is preliminary data.</text>
</comment>
<dbReference type="RefSeq" id="WP_320500620.1">
    <property type="nucleotide sequence ID" value="NZ_JAXCLX010000001.1"/>
</dbReference>
<reference evidence="1 2" key="1">
    <citation type="journal article" date="2013" name="Antonie Van Leeuwenhoek">
        <title>Dongia rigui sp. nov., isolated from freshwater of a large wetland in Korea.</title>
        <authorList>
            <person name="Baik K.S."/>
            <person name="Hwang Y.M."/>
            <person name="Choi J.S."/>
            <person name="Kwon J."/>
            <person name="Seong C.N."/>
        </authorList>
    </citation>
    <scope>NUCLEOTIDE SEQUENCE [LARGE SCALE GENOMIC DNA]</scope>
    <source>
        <strain evidence="1 2">04SU4-P</strain>
    </source>
</reference>
<organism evidence="1 2">
    <name type="scientific">Dongia rigui</name>
    <dbReference type="NCBI Taxonomy" id="940149"/>
    <lineage>
        <taxon>Bacteria</taxon>
        <taxon>Pseudomonadati</taxon>
        <taxon>Pseudomonadota</taxon>
        <taxon>Alphaproteobacteria</taxon>
        <taxon>Rhodospirillales</taxon>
        <taxon>Dongiaceae</taxon>
        <taxon>Dongia</taxon>
    </lineage>
</organism>
<dbReference type="InterPro" id="IPR021074">
    <property type="entry name" value="Formate_DH_dsu"/>
</dbReference>
<accession>A0ABU5DY99</accession>